<dbReference type="InterPro" id="IPR047055">
    <property type="entry name" value="MotA-like"/>
</dbReference>
<evidence type="ECO:0000256" key="4">
    <source>
        <dbReference type="ARBA" id="ARBA00022475"/>
    </source>
</evidence>
<feature type="domain" description="MotA/TolQ/ExbB proton channel" evidence="9">
    <location>
        <begin position="100"/>
        <end position="215"/>
    </location>
</feature>
<evidence type="ECO:0000256" key="2">
    <source>
        <dbReference type="ARBA" id="ARBA00008038"/>
    </source>
</evidence>
<dbReference type="GO" id="GO:0005886">
    <property type="term" value="C:plasma membrane"/>
    <property type="evidence" value="ECO:0007669"/>
    <property type="project" value="UniProtKB-SubCell"/>
</dbReference>
<dbReference type="RefSeq" id="WP_092873341.1">
    <property type="nucleotide sequence ID" value="NZ_FOJY01000015.1"/>
</dbReference>
<evidence type="ECO:0000259" key="9">
    <source>
        <dbReference type="Pfam" id="PF01618"/>
    </source>
</evidence>
<name>A0A1I0ZKT3_9FIRM</name>
<dbReference type="Pfam" id="PF01618">
    <property type="entry name" value="MotA_ExbB"/>
    <property type="match status" value="1"/>
</dbReference>
<evidence type="ECO:0000313" key="11">
    <source>
        <dbReference type="Proteomes" id="UP000198838"/>
    </source>
</evidence>
<evidence type="ECO:0000256" key="3">
    <source>
        <dbReference type="ARBA" id="ARBA00022448"/>
    </source>
</evidence>
<evidence type="ECO:0000256" key="1">
    <source>
        <dbReference type="ARBA" id="ARBA00004651"/>
    </source>
</evidence>
<protein>
    <submittedName>
        <fullName evidence="10">Chemotaxis protein MotA</fullName>
    </submittedName>
</protein>
<dbReference type="PROSITE" id="PS01307">
    <property type="entry name" value="MOTA"/>
    <property type="match status" value="1"/>
</dbReference>
<comment type="similarity">
    <text evidence="2">Belongs to the MotA family.</text>
</comment>
<evidence type="ECO:0000256" key="6">
    <source>
        <dbReference type="ARBA" id="ARBA00022989"/>
    </source>
</evidence>
<evidence type="ECO:0000256" key="7">
    <source>
        <dbReference type="ARBA" id="ARBA00023136"/>
    </source>
</evidence>
<dbReference type="Proteomes" id="UP000198838">
    <property type="component" value="Unassembled WGS sequence"/>
</dbReference>
<dbReference type="OrthoDB" id="9806929at2"/>
<gene>
    <name evidence="10" type="ORF">SAMN05216249_11544</name>
</gene>
<dbReference type="InterPro" id="IPR002898">
    <property type="entry name" value="MotA_ExbB_proton_chnl"/>
</dbReference>
<dbReference type="PANTHER" id="PTHR30433">
    <property type="entry name" value="CHEMOTAXIS PROTEIN MOTA"/>
    <property type="match status" value="1"/>
</dbReference>
<evidence type="ECO:0000256" key="8">
    <source>
        <dbReference type="SAM" id="Phobius"/>
    </source>
</evidence>
<keyword evidence="7 8" id="KW-0472">Membrane</keyword>
<organism evidence="10 11">
    <name type="scientific">Acetitomaculum ruminis DSM 5522</name>
    <dbReference type="NCBI Taxonomy" id="1120918"/>
    <lineage>
        <taxon>Bacteria</taxon>
        <taxon>Bacillati</taxon>
        <taxon>Bacillota</taxon>
        <taxon>Clostridia</taxon>
        <taxon>Lachnospirales</taxon>
        <taxon>Lachnospiraceae</taxon>
        <taxon>Acetitomaculum</taxon>
    </lineage>
</organism>
<comment type="subcellular location">
    <subcellularLocation>
        <location evidence="1">Cell membrane</location>
        <topology evidence="1">Multi-pass membrane protein</topology>
    </subcellularLocation>
</comment>
<dbReference type="PANTHER" id="PTHR30433:SF2">
    <property type="entry name" value="MOTILITY PROTEIN A"/>
    <property type="match status" value="1"/>
</dbReference>
<keyword evidence="5 8" id="KW-0812">Transmembrane</keyword>
<keyword evidence="3" id="KW-0813">Transport</keyword>
<reference evidence="10 11" key="1">
    <citation type="submission" date="2016-10" db="EMBL/GenBank/DDBJ databases">
        <authorList>
            <person name="de Groot N.N."/>
        </authorList>
    </citation>
    <scope>NUCLEOTIDE SEQUENCE [LARGE SCALE GENOMIC DNA]</scope>
    <source>
        <strain evidence="10 11">DSM 5522</strain>
    </source>
</reference>
<keyword evidence="4" id="KW-1003">Cell membrane</keyword>
<dbReference type="InterPro" id="IPR000540">
    <property type="entry name" value="Flag_MotA_CS"/>
</dbReference>
<evidence type="ECO:0000313" key="10">
    <source>
        <dbReference type="EMBL" id="SFB25130.1"/>
    </source>
</evidence>
<dbReference type="AlphaFoldDB" id="A0A1I0ZKT3"/>
<dbReference type="GO" id="GO:0006935">
    <property type="term" value="P:chemotaxis"/>
    <property type="evidence" value="ECO:0007669"/>
    <property type="project" value="InterPro"/>
</dbReference>
<dbReference type="GO" id="GO:0071978">
    <property type="term" value="P:bacterial-type flagellum-dependent swarming motility"/>
    <property type="evidence" value="ECO:0007669"/>
    <property type="project" value="InterPro"/>
</dbReference>
<proteinExistence type="inferred from homology"/>
<evidence type="ECO:0000256" key="5">
    <source>
        <dbReference type="ARBA" id="ARBA00022692"/>
    </source>
</evidence>
<sequence length="262" mass="27733">MDIASLGGLIVGIVMMVFGIGIASLGNFVDVSSVLITIMGSLSGVFVSRSIADSINGFKSFGLIFKTIATDPTDTIKNIIRLSNVARKEGLLALEEAAGEIEDVFLKKGIMLVVDGTDPELVRGILDTDLMCMEARHKKNCAFWEKWGELGPAWGMIGTLIGLVNMLKDLSDMATIGPNMAVALLTTLYGSVIANWLCSPVAEKLKANSAAETTLKELTIEGLLSIQAGENPRVIEEKLKSFLPPATREGVSGDEEGGGGEG</sequence>
<dbReference type="STRING" id="1120918.SAMN05216249_11544"/>
<accession>A0A1I0ZKT3</accession>
<feature type="transmembrane region" description="Helical" evidence="8">
    <location>
        <begin position="7"/>
        <end position="25"/>
    </location>
</feature>
<dbReference type="EMBL" id="FOJY01000015">
    <property type="protein sequence ID" value="SFB25130.1"/>
    <property type="molecule type" value="Genomic_DNA"/>
</dbReference>
<keyword evidence="11" id="KW-1185">Reference proteome</keyword>
<keyword evidence="6 8" id="KW-1133">Transmembrane helix</keyword>